<dbReference type="EnsemblBacteria" id="AAM02495">
    <property type="protein sequence ID" value="AAM02495"/>
    <property type="gene ID" value="MK1282"/>
</dbReference>
<dbReference type="GeneID" id="1477877"/>
<organism evidence="2 3">
    <name type="scientific">Methanopyrus kandleri (strain AV19 / DSM 6324 / JCM 9639 / NBRC 100938)</name>
    <dbReference type="NCBI Taxonomy" id="190192"/>
    <lineage>
        <taxon>Archaea</taxon>
        <taxon>Methanobacteriati</taxon>
        <taxon>Methanobacteriota</taxon>
        <taxon>Methanomada group</taxon>
        <taxon>Methanopyri</taxon>
        <taxon>Methanopyrales</taxon>
        <taxon>Methanopyraceae</taxon>
        <taxon>Methanopyrus</taxon>
    </lineage>
</organism>
<name>Q8TVV6_METKA</name>
<evidence type="ECO:0000313" key="3">
    <source>
        <dbReference type="Proteomes" id="UP000001826"/>
    </source>
</evidence>
<dbReference type="EMBL" id="AE009439">
    <property type="protein sequence ID" value="AAM02495.1"/>
    <property type="molecule type" value="Genomic_DNA"/>
</dbReference>
<dbReference type="RefSeq" id="WP_011019650.1">
    <property type="nucleotide sequence ID" value="NC_003551.1"/>
</dbReference>
<protein>
    <submittedName>
        <fullName evidence="2">Uncharacterized protein conserved in archaea</fullName>
    </submittedName>
</protein>
<sequence>MPDPTLTLLLVALQHPTHGDCSAVLVRTHGGYAVAYRRDATYRATLHLEVTTWAGRGALREYKLRNGRFCHTVITEDGWVITIGGADDESVNRGLEELGERVVLAGEVTEWDLERALDLLRRIGIGHFLVGSPDGTVGVAVYRYGRTLLEVLRLAEGEYVLVPNDPRYYDRGRFEDYDTDPVRAAAEIAGLDPYGVNRRDVLVYLVEPRDGRATVRVWVAYDGGALLGRRGAGPDPVEFMGCYVPAEWIPRLPDLFELGTVTLGRPMPTRAPEGNSRSAGSPVWWPVPVPAGRPGGSRWRRATDDLHARDPTTEGVRRVGTAVDP</sequence>
<reference evidence="2 3" key="1">
    <citation type="journal article" date="2002" name="Proc. Natl. Acad. Sci. U.S.A.">
        <title>The complete genome of hyperthermophile Methanopyrus kandleri AV19 and monophyly of archaeal methanogens.</title>
        <authorList>
            <person name="Slesarev A.I."/>
            <person name="Mezhevaya K.V."/>
            <person name="Makarova K.S."/>
            <person name="Polushin N.N."/>
            <person name="Shcherbinina O.V."/>
            <person name="Shakhova V.V."/>
            <person name="Belova G.I."/>
            <person name="Aravind L."/>
            <person name="Natale D.A."/>
            <person name="Rogozin I.B."/>
            <person name="Tatusov R.L."/>
            <person name="Wolf Y.I."/>
            <person name="Stetter K.O."/>
            <person name="Malykh A.G."/>
            <person name="Koonin E.V."/>
            <person name="Kozyavkin S.A."/>
        </authorList>
    </citation>
    <scope>NUCLEOTIDE SEQUENCE [LARGE SCALE GENOMIC DNA]</scope>
    <source>
        <strain evidence="3">AV19 / DSM 6324 / JCM 9639 / NBRC 100938</strain>
    </source>
</reference>
<dbReference type="HOGENOM" id="CLU_074023_0_0_2"/>
<evidence type="ECO:0000313" key="2">
    <source>
        <dbReference type="EMBL" id="AAM02495.1"/>
    </source>
</evidence>
<dbReference type="OrthoDB" id="81290at2157"/>
<dbReference type="PaxDb" id="190192-MK1282"/>
<dbReference type="InParanoid" id="Q8TVV6"/>
<gene>
    <name evidence="2" type="ordered locus">MK1282</name>
</gene>
<dbReference type="AlphaFoldDB" id="Q8TVV6"/>
<keyword evidence="3" id="KW-1185">Reference proteome</keyword>
<dbReference type="Proteomes" id="UP000001826">
    <property type="component" value="Chromosome"/>
</dbReference>
<evidence type="ECO:0000256" key="1">
    <source>
        <dbReference type="SAM" id="MobiDB-lite"/>
    </source>
</evidence>
<proteinExistence type="predicted"/>
<accession>Q8TVV6</accession>
<feature type="compositionally biased region" description="Basic and acidic residues" evidence="1">
    <location>
        <begin position="301"/>
        <end position="317"/>
    </location>
</feature>
<feature type="region of interest" description="Disordered" evidence="1">
    <location>
        <begin position="267"/>
        <end position="325"/>
    </location>
</feature>
<dbReference type="KEGG" id="mka:MK1282"/>